<comment type="caution">
    <text evidence="1">The sequence shown here is derived from an EMBL/GenBank/DDBJ whole genome shotgun (WGS) entry which is preliminary data.</text>
</comment>
<keyword evidence="2" id="KW-1185">Reference proteome</keyword>
<reference evidence="1" key="1">
    <citation type="submission" date="2023-04" db="EMBL/GenBank/DDBJ databases">
        <title>Draft Genome sequencing of Naganishia species isolated from polar environments using Oxford Nanopore Technology.</title>
        <authorList>
            <person name="Leo P."/>
            <person name="Venkateswaran K."/>
        </authorList>
    </citation>
    <scope>NUCLEOTIDE SEQUENCE</scope>
    <source>
        <strain evidence="1">MNA-CCFEE 5262</strain>
    </source>
</reference>
<evidence type="ECO:0000313" key="1">
    <source>
        <dbReference type="EMBL" id="KAJ9103328.1"/>
    </source>
</evidence>
<dbReference type="EMBL" id="JASBWS010000059">
    <property type="protein sequence ID" value="KAJ9103328.1"/>
    <property type="molecule type" value="Genomic_DNA"/>
</dbReference>
<evidence type="ECO:0000313" key="2">
    <source>
        <dbReference type="Proteomes" id="UP001230649"/>
    </source>
</evidence>
<gene>
    <name evidence="1" type="ORF">QFC20_004805</name>
</gene>
<dbReference type="Proteomes" id="UP001230649">
    <property type="component" value="Unassembled WGS sequence"/>
</dbReference>
<protein>
    <submittedName>
        <fullName evidence="1">Uncharacterized protein</fullName>
    </submittedName>
</protein>
<name>A0ACC2VV93_9TREE</name>
<accession>A0ACC2VV93</accession>
<organism evidence="1 2">
    <name type="scientific">Naganishia adeliensis</name>
    <dbReference type="NCBI Taxonomy" id="92952"/>
    <lineage>
        <taxon>Eukaryota</taxon>
        <taxon>Fungi</taxon>
        <taxon>Dikarya</taxon>
        <taxon>Basidiomycota</taxon>
        <taxon>Agaricomycotina</taxon>
        <taxon>Tremellomycetes</taxon>
        <taxon>Filobasidiales</taxon>
        <taxon>Filobasidiaceae</taxon>
        <taxon>Naganishia</taxon>
    </lineage>
</organism>
<sequence>MTEEEPAHVPTESDLAAPTPATGSTDKRKLLPIPGWKGGRSSRALAKRLSFEDDDGLGFQASAQPSAVKRMREVPMSSSKTGGDHDDSPLQAKKSTRSAKHGAIPAHMATEMARSRTTGSPARGVTSRSPRKVSGKADVIHSDPVQEQSKMTPLEDRDRNLRRGPEASAGKNAAVKMSGRHGESGRMAGGRAEEKGLDSGSAVGGSTKAKQTKVEEYEINPERNHGLNYAYHEVERRKEERKKLAGHGCIECENYYNAVGEMPVVSRAPIWRSPSPESKRREARMASRKCPHGRHVERVDGAGHETKGRRRYNNGRGQAQSEEPDFETQGRYVAAINQEAERQKEAKRAEMRREAEKKDGKHRRAA</sequence>
<proteinExistence type="predicted"/>